<protein>
    <recommendedName>
        <fullName evidence="4">DUF676 domain-containing protein</fullName>
    </recommendedName>
</protein>
<comment type="caution">
    <text evidence="2">The sequence shown here is derived from an EMBL/GenBank/DDBJ whole genome shotgun (WGS) entry which is preliminary data.</text>
</comment>
<dbReference type="RefSeq" id="WP_321545935.1">
    <property type="nucleotide sequence ID" value="NZ_JAXIVS010000004.1"/>
</dbReference>
<gene>
    <name evidence="2" type="ORF">SYV04_12415</name>
</gene>
<name>A0ABU5H1D2_9BACT</name>
<accession>A0ABU5H1D2</accession>
<dbReference type="InterPro" id="IPR029058">
    <property type="entry name" value="AB_hydrolase_fold"/>
</dbReference>
<feature type="compositionally biased region" description="Polar residues" evidence="1">
    <location>
        <begin position="9"/>
        <end position="20"/>
    </location>
</feature>
<evidence type="ECO:0000313" key="2">
    <source>
        <dbReference type="EMBL" id="MDY7227205.1"/>
    </source>
</evidence>
<evidence type="ECO:0000313" key="3">
    <source>
        <dbReference type="Proteomes" id="UP001291309"/>
    </source>
</evidence>
<organism evidence="2 3">
    <name type="scientific">Hyalangium rubrum</name>
    <dbReference type="NCBI Taxonomy" id="3103134"/>
    <lineage>
        <taxon>Bacteria</taxon>
        <taxon>Pseudomonadati</taxon>
        <taxon>Myxococcota</taxon>
        <taxon>Myxococcia</taxon>
        <taxon>Myxococcales</taxon>
        <taxon>Cystobacterineae</taxon>
        <taxon>Archangiaceae</taxon>
        <taxon>Hyalangium</taxon>
    </lineage>
</organism>
<evidence type="ECO:0008006" key="4">
    <source>
        <dbReference type="Google" id="ProtNLM"/>
    </source>
</evidence>
<feature type="region of interest" description="Disordered" evidence="1">
    <location>
        <begin position="1"/>
        <end position="23"/>
    </location>
</feature>
<proteinExistence type="predicted"/>
<reference evidence="2 3" key="1">
    <citation type="submission" date="2023-12" db="EMBL/GenBank/DDBJ databases">
        <title>the genome sequence of Hyalangium sp. s54d21.</title>
        <authorList>
            <person name="Zhang X."/>
        </authorList>
    </citation>
    <scope>NUCLEOTIDE SEQUENCE [LARGE SCALE GENOMIC DNA]</scope>
    <source>
        <strain evidence="3">s54d21</strain>
    </source>
</reference>
<dbReference type="Proteomes" id="UP001291309">
    <property type="component" value="Unassembled WGS sequence"/>
</dbReference>
<keyword evidence="3" id="KW-1185">Reference proteome</keyword>
<sequence>MAPIDRSRNLVSQVSPQARQSVEKASLNPLEKVVDLAKQGLEDLPRFVKMGADVFESSHLRELQRLFGNGSAKPDRMHDGQLVGTQGQTFAPGTPLGMIPGVTPKNNPNPSETILYVNGIMTPLEGQLGEMQSIADTSGAKVIGIHNSTQGLVADLAQCVGDKLDKGSNPAVDTLADTLYSELKAGRSVHLMGYSQGGLITARALDDVAKRLRIEDGLSQAQVEQTMSRLKVETFGAASTHYPDGPQYVHYINNADAVPTLTGLGGSVDPLAFAKDAGKGAVVHRFTDGNLNPISNHMLDTLYMQHRVPFEQARENQF</sequence>
<dbReference type="SUPFAM" id="SSF53474">
    <property type="entry name" value="alpha/beta-Hydrolases"/>
    <property type="match status" value="1"/>
</dbReference>
<evidence type="ECO:0000256" key="1">
    <source>
        <dbReference type="SAM" id="MobiDB-lite"/>
    </source>
</evidence>
<dbReference type="EMBL" id="JAXIVS010000004">
    <property type="protein sequence ID" value="MDY7227205.1"/>
    <property type="molecule type" value="Genomic_DNA"/>
</dbReference>